<sequence length="61" mass="7214">MPKMKIKERSMLVVDRRTAKAKTPRIVTGSKTHTRSQQRRSQGEKYDADVRIRNQNFIEKI</sequence>
<dbReference type="Gramene" id="FCD_00020264-RA">
    <property type="protein sequence ID" value="FCD_00020264-RA:cds"/>
    <property type="gene ID" value="FCD_00020264"/>
</dbReference>
<reference evidence="2" key="1">
    <citation type="submission" date="2023-07" db="EMBL/GenBank/DDBJ databases">
        <title>draft genome sequence of fig (Ficus carica).</title>
        <authorList>
            <person name="Takahashi T."/>
            <person name="Nishimura K."/>
        </authorList>
    </citation>
    <scope>NUCLEOTIDE SEQUENCE</scope>
</reference>
<gene>
    <name evidence="2" type="ORF">TIFTF001_038013</name>
</gene>
<evidence type="ECO:0000313" key="2">
    <source>
        <dbReference type="EMBL" id="GMN68960.1"/>
    </source>
</evidence>
<accession>A0AA88JCP6</accession>
<feature type="region of interest" description="Disordered" evidence="1">
    <location>
        <begin position="16"/>
        <end position="47"/>
    </location>
</feature>
<evidence type="ECO:0000256" key="1">
    <source>
        <dbReference type="SAM" id="MobiDB-lite"/>
    </source>
</evidence>
<protein>
    <submittedName>
        <fullName evidence="2">Uncharacterized protein</fullName>
    </submittedName>
</protein>
<dbReference type="EMBL" id="BTGU01000739">
    <property type="protein sequence ID" value="GMN68960.1"/>
    <property type="molecule type" value="Genomic_DNA"/>
</dbReference>
<dbReference type="AlphaFoldDB" id="A0AA88JCP6"/>
<proteinExistence type="predicted"/>
<name>A0AA88JCP6_FICCA</name>
<comment type="caution">
    <text evidence="2">The sequence shown here is derived from an EMBL/GenBank/DDBJ whole genome shotgun (WGS) entry which is preliminary data.</text>
</comment>
<evidence type="ECO:0000313" key="3">
    <source>
        <dbReference type="Proteomes" id="UP001187192"/>
    </source>
</evidence>
<organism evidence="2 3">
    <name type="scientific">Ficus carica</name>
    <name type="common">Common fig</name>
    <dbReference type="NCBI Taxonomy" id="3494"/>
    <lineage>
        <taxon>Eukaryota</taxon>
        <taxon>Viridiplantae</taxon>
        <taxon>Streptophyta</taxon>
        <taxon>Embryophyta</taxon>
        <taxon>Tracheophyta</taxon>
        <taxon>Spermatophyta</taxon>
        <taxon>Magnoliopsida</taxon>
        <taxon>eudicotyledons</taxon>
        <taxon>Gunneridae</taxon>
        <taxon>Pentapetalae</taxon>
        <taxon>rosids</taxon>
        <taxon>fabids</taxon>
        <taxon>Rosales</taxon>
        <taxon>Moraceae</taxon>
        <taxon>Ficeae</taxon>
        <taxon>Ficus</taxon>
    </lineage>
</organism>
<dbReference type="Proteomes" id="UP001187192">
    <property type="component" value="Unassembled WGS sequence"/>
</dbReference>
<keyword evidence="3" id="KW-1185">Reference proteome</keyword>